<reference evidence="2" key="1">
    <citation type="journal article" date="2020" name="Stud. Mycol.">
        <title>101 Dothideomycetes genomes: a test case for predicting lifestyles and emergence of pathogens.</title>
        <authorList>
            <person name="Haridas S."/>
            <person name="Albert R."/>
            <person name="Binder M."/>
            <person name="Bloem J."/>
            <person name="Labutti K."/>
            <person name="Salamov A."/>
            <person name="Andreopoulos B."/>
            <person name="Baker S."/>
            <person name="Barry K."/>
            <person name="Bills G."/>
            <person name="Bluhm B."/>
            <person name="Cannon C."/>
            <person name="Castanera R."/>
            <person name="Culley D."/>
            <person name="Daum C."/>
            <person name="Ezra D."/>
            <person name="Gonzalez J."/>
            <person name="Henrissat B."/>
            <person name="Kuo A."/>
            <person name="Liang C."/>
            <person name="Lipzen A."/>
            <person name="Lutzoni F."/>
            <person name="Magnuson J."/>
            <person name="Mondo S."/>
            <person name="Nolan M."/>
            <person name="Ohm R."/>
            <person name="Pangilinan J."/>
            <person name="Park H.-J."/>
            <person name="Ramirez L."/>
            <person name="Alfaro M."/>
            <person name="Sun H."/>
            <person name="Tritt A."/>
            <person name="Yoshinaga Y."/>
            <person name="Zwiers L.-H."/>
            <person name="Turgeon B."/>
            <person name="Goodwin S."/>
            <person name="Spatafora J."/>
            <person name="Crous P."/>
            <person name="Grigoriev I."/>
        </authorList>
    </citation>
    <scope>NUCLEOTIDE SEQUENCE</scope>
    <source>
        <strain evidence="2">CBS 113389</strain>
    </source>
</reference>
<dbReference type="EMBL" id="MU001633">
    <property type="protein sequence ID" value="KAF2485199.1"/>
    <property type="molecule type" value="Genomic_DNA"/>
</dbReference>
<dbReference type="SUPFAM" id="SSF56281">
    <property type="entry name" value="Metallo-hydrolase/oxidoreductase"/>
    <property type="match status" value="1"/>
</dbReference>
<dbReference type="AlphaFoldDB" id="A0A6A6PZN4"/>
<dbReference type="InterPro" id="IPR036866">
    <property type="entry name" value="RibonucZ/Hydroxyglut_hydro"/>
</dbReference>
<dbReference type="GeneID" id="54479904"/>
<sequence>MAKAVLHSDDDLLLCNECGTQYDVKSGKEECKVCDDPRQYVPPTGQVFTTLGKLKAQGFKNVWWQVENHPDIWCIKTEPKFAIGNRAELIRTEHGNILWDLIPFLDQDTVDKINSFGGLKAIVISHPHYYSTWAEWSRTFSCPIYIGAPDKPWLERTQTPNTSLLLVHDPYTPILPGVTAILAGGHFPGSMLLHWRSVLFIADTIFVAPSALEPIPGRPGKISFNFWWSIPNHIPLHPDAILRIWRLVKGLEFGTCLGAFEGQDVFTRGNEAARKTGGVKGRLLESCKIYVRAEGWRDGEHEILAESL</sequence>
<evidence type="ECO:0000313" key="2">
    <source>
        <dbReference type="EMBL" id="KAF2485199.1"/>
    </source>
</evidence>
<evidence type="ECO:0000259" key="1">
    <source>
        <dbReference type="SMART" id="SM00849"/>
    </source>
</evidence>
<evidence type="ECO:0000313" key="3">
    <source>
        <dbReference type="Proteomes" id="UP000799767"/>
    </source>
</evidence>
<name>A0A6A6PZN4_9PEZI</name>
<organism evidence="2 3">
    <name type="scientific">Neohortaea acidophila</name>
    <dbReference type="NCBI Taxonomy" id="245834"/>
    <lineage>
        <taxon>Eukaryota</taxon>
        <taxon>Fungi</taxon>
        <taxon>Dikarya</taxon>
        <taxon>Ascomycota</taxon>
        <taxon>Pezizomycotina</taxon>
        <taxon>Dothideomycetes</taxon>
        <taxon>Dothideomycetidae</taxon>
        <taxon>Mycosphaerellales</taxon>
        <taxon>Teratosphaeriaceae</taxon>
        <taxon>Neohortaea</taxon>
    </lineage>
</organism>
<dbReference type="OrthoDB" id="17458at2759"/>
<gene>
    <name evidence="2" type="ORF">BDY17DRAFT_98353</name>
</gene>
<protein>
    <submittedName>
        <fullName evidence="2">Beta-lactamase-like protein</fullName>
    </submittedName>
</protein>
<feature type="domain" description="Metallo-beta-lactamase" evidence="1">
    <location>
        <begin position="84"/>
        <end position="251"/>
    </location>
</feature>
<dbReference type="PANTHER" id="PTHR36839:SF1">
    <property type="entry name" value="METALLO-BETA-LACTAMASE FAMILY PROTEIN (AFU_ORTHOLOGUE AFUA_5G12770)"/>
    <property type="match status" value="1"/>
</dbReference>
<dbReference type="SMART" id="SM00849">
    <property type="entry name" value="Lactamase_B"/>
    <property type="match status" value="1"/>
</dbReference>
<proteinExistence type="predicted"/>
<keyword evidence="3" id="KW-1185">Reference proteome</keyword>
<dbReference type="InterPro" id="IPR001279">
    <property type="entry name" value="Metallo-B-lactamas"/>
</dbReference>
<dbReference type="RefSeq" id="XP_033591768.1">
    <property type="nucleotide sequence ID" value="XM_033738903.1"/>
</dbReference>
<dbReference type="Proteomes" id="UP000799767">
    <property type="component" value="Unassembled WGS sequence"/>
</dbReference>
<dbReference type="Gene3D" id="3.60.15.10">
    <property type="entry name" value="Ribonuclease Z/Hydroxyacylglutathione hydrolase-like"/>
    <property type="match status" value="1"/>
</dbReference>
<dbReference type="PANTHER" id="PTHR36839">
    <property type="entry name" value="METALLO-BETA-LACTAMASE FAMILY PROTEIN (AFU_ORTHOLOGUE AFUA_5G12770)"/>
    <property type="match status" value="1"/>
</dbReference>
<accession>A0A6A6PZN4</accession>